<dbReference type="AlphaFoldDB" id="A0A7W6G4H9"/>
<evidence type="ECO:0000256" key="2">
    <source>
        <dbReference type="SAM" id="Phobius"/>
    </source>
</evidence>
<evidence type="ECO:0000256" key="1">
    <source>
        <dbReference type="SAM" id="Coils"/>
    </source>
</evidence>
<keyword evidence="1" id="KW-0175">Coiled coil</keyword>
<dbReference type="InterPro" id="IPR003399">
    <property type="entry name" value="Mce/MlaD"/>
</dbReference>
<proteinExistence type="predicted"/>
<feature type="transmembrane region" description="Helical" evidence="2">
    <location>
        <begin position="6"/>
        <end position="29"/>
    </location>
</feature>
<evidence type="ECO:0000313" key="5">
    <source>
        <dbReference type="Proteomes" id="UP000548867"/>
    </source>
</evidence>
<reference evidence="4 5" key="1">
    <citation type="submission" date="2020-08" db="EMBL/GenBank/DDBJ databases">
        <title>Genomic Encyclopedia of Type Strains, Phase IV (KMG-IV): sequencing the most valuable type-strain genomes for metagenomic binning, comparative biology and taxonomic classification.</title>
        <authorList>
            <person name="Goeker M."/>
        </authorList>
    </citation>
    <scope>NUCLEOTIDE SEQUENCE [LARGE SCALE GENOMIC DNA]</scope>
    <source>
        <strain evidence="4 5">DSM 27057</strain>
    </source>
</reference>
<dbReference type="Proteomes" id="UP000548867">
    <property type="component" value="Unassembled WGS sequence"/>
</dbReference>
<sequence>METRANHIWVGAVTLILLAMAAGFALWLAHLSRHERKPYDIYFRQSVDGLAKGTQVNYKGVPAGQITEIELSPEDPSVVRVRIAISREIPVLQGTTATIQGSFTGVSNVQLAGGKPGQPPITAIGPDGAPVIPTKLSGLGDLLSSAPQLLERIGTLTDKLSNLLSDKNQKNIEGILANTNRMTANLADASPQLKQVVTDLDAALVQAKDSMAEFQKLTATFNGQLDGNGNTVVAQLNQTLRSAQGAADALKSTLGQTDPAIRRVREETLPQAEGAVRELRAASRALRELTEKIDNQGAAAALSPPKLPEYHP</sequence>
<dbReference type="PANTHER" id="PTHR36698">
    <property type="entry name" value="BLL5892 PROTEIN"/>
    <property type="match status" value="1"/>
</dbReference>
<organism evidence="4 5">
    <name type="scientific">Novosphingobium sediminicola</name>
    <dbReference type="NCBI Taxonomy" id="563162"/>
    <lineage>
        <taxon>Bacteria</taxon>
        <taxon>Pseudomonadati</taxon>
        <taxon>Pseudomonadota</taxon>
        <taxon>Alphaproteobacteria</taxon>
        <taxon>Sphingomonadales</taxon>
        <taxon>Sphingomonadaceae</taxon>
        <taxon>Novosphingobium</taxon>
    </lineage>
</organism>
<dbReference type="EMBL" id="JACIDX010000001">
    <property type="protein sequence ID" value="MBB3953248.1"/>
    <property type="molecule type" value="Genomic_DNA"/>
</dbReference>
<dbReference type="RefSeq" id="WP_183621776.1">
    <property type="nucleotide sequence ID" value="NZ_JACIDX010000001.1"/>
</dbReference>
<feature type="coiled-coil region" evidence="1">
    <location>
        <begin position="233"/>
        <end position="299"/>
    </location>
</feature>
<keyword evidence="2" id="KW-0472">Membrane</keyword>
<comment type="caution">
    <text evidence="4">The sequence shown here is derived from an EMBL/GenBank/DDBJ whole genome shotgun (WGS) entry which is preliminary data.</text>
</comment>
<accession>A0A7W6G4H9</accession>
<keyword evidence="2" id="KW-0812">Transmembrane</keyword>
<dbReference type="PANTHER" id="PTHR36698:SF2">
    <property type="entry name" value="MCE_MLAD DOMAIN-CONTAINING PROTEIN"/>
    <property type="match status" value="1"/>
</dbReference>
<keyword evidence="5" id="KW-1185">Reference proteome</keyword>
<gene>
    <name evidence="4" type="ORF">GGR38_000160</name>
</gene>
<keyword evidence="2" id="KW-1133">Transmembrane helix</keyword>
<feature type="domain" description="Mce/MlaD" evidence="3">
    <location>
        <begin position="38"/>
        <end position="112"/>
    </location>
</feature>
<protein>
    <submittedName>
        <fullName evidence="4">Phospholipid/cholesterol/gamma-HCH transport system substrate-binding protein</fullName>
    </submittedName>
</protein>
<evidence type="ECO:0000259" key="3">
    <source>
        <dbReference type="Pfam" id="PF02470"/>
    </source>
</evidence>
<dbReference type="Pfam" id="PF02470">
    <property type="entry name" value="MlaD"/>
    <property type="match status" value="1"/>
</dbReference>
<name>A0A7W6G4H9_9SPHN</name>
<evidence type="ECO:0000313" key="4">
    <source>
        <dbReference type="EMBL" id="MBB3953248.1"/>
    </source>
</evidence>